<evidence type="ECO:0000313" key="2">
    <source>
        <dbReference type="Proteomes" id="UP000225706"/>
    </source>
</evidence>
<comment type="caution">
    <text evidence="1">The sequence shown here is derived from an EMBL/GenBank/DDBJ whole genome shotgun (WGS) entry which is preliminary data.</text>
</comment>
<proteinExistence type="predicted"/>
<dbReference type="AlphaFoldDB" id="A0A2B4SKP7"/>
<accession>A0A2B4SKP7</accession>
<name>A0A2B4SKP7_STYPI</name>
<organism evidence="1 2">
    <name type="scientific">Stylophora pistillata</name>
    <name type="common">Smooth cauliflower coral</name>
    <dbReference type="NCBI Taxonomy" id="50429"/>
    <lineage>
        <taxon>Eukaryota</taxon>
        <taxon>Metazoa</taxon>
        <taxon>Cnidaria</taxon>
        <taxon>Anthozoa</taxon>
        <taxon>Hexacorallia</taxon>
        <taxon>Scleractinia</taxon>
        <taxon>Astrocoeniina</taxon>
        <taxon>Pocilloporidae</taxon>
        <taxon>Stylophora</taxon>
    </lineage>
</organism>
<dbReference type="Proteomes" id="UP000225706">
    <property type="component" value="Unassembled WGS sequence"/>
</dbReference>
<reference evidence="2" key="1">
    <citation type="journal article" date="2017" name="bioRxiv">
        <title>Comparative analysis of the genomes of Stylophora pistillata and Acropora digitifera provides evidence for extensive differences between species of corals.</title>
        <authorList>
            <person name="Voolstra C.R."/>
            <person name="Li Y."/>
            <person name="Liew Y.J."/>
            <person name="Baumgarten S."/>
            <person name="Zoccola D."/>
            <person name="Flot J.-F."/>
            <person name="Tambutte S."/>
            <person name="Allemand D."/>
            <person name="Aranda M."/>
        </authorList>
    </citation>
    <scope>NUCLEOTIDE SEQUENCE [LARGE SCALE GENOMIC DNA]</scope>
</reference>
<gene>
    <name evidence="1" type="ORF">AWC38_SpisGene6095</name>
</gene>
<sequence length="154" mass="16593">MQLAYLSPFISFGLNFPTNVPFSDFFGGLLPNLRRSYIPCTNKSHTNSAPAIPSDLALVSEEEPTSPTEEVSLVLGLMIFGMFSTVGVDVVSGMELEGEREVAVGDIAIDTDEELTSEEVGADKMLVEVVSVLFGAQHVTSICSSIECRIDMQP</sequence>
<dbReference type="EMBL" id="LSMT01000070">
    <property type="protein sequence ID" value="PFX29148.1"/>
    <property type="molecule type" value="Genomic_DNA"/>
</dbReference>
<keyword evidence="2" id="KW-1185">Reference proteome</keyword>
<protein>
    <submittedName>
        <fullName evidence="1">Uncharacterized protein</fullName>
    </submittedName>
</protein>
<evidence type="ECO:0000313" key="1">
    <source>
        <dbReference type="EMBL" id="PFX29148.1"/>
    </source>
</evidence>